<evidence type="ECO:0000313" key="2">
    <source>
        <dbReference type="Proteomes" id="UP000248329"/>
    </source>
</evidence>
<reference evidence="1" key="1">
    <citation type="submission" date="2018-01" db="EMBL/GenBank/DDBJ databases">
        <authorList>
            <person name="Krukenberg V."/>
        </authorList>
    </citation>
    <scope>NUCLEOTIDE SEQUENCE</scope>
    <source>
        <strain evidence="1">E20ANME2</strain>
    </source>
</reference>
<gene>
    <name evidence="1" type="ORF">C4B59_04910</name>
</gene>
<proteinExistence type="predicted"/>
<sequence>MTEDSKRHDAIEQEQQLVVFELGEEEFGVDISQVREIIRTGEIAHIPNASAYVKGVINLRGQITTIVDLKKRFGLDHTDRDQEERIIIVELKDNIVGMMVDSVSEVIRLPTKDIEPVPPIIASKIDTHYLKGVGKLENRLLILIDLGKILAEEEMLRMG</sequence>
<evidence type="ECO:0000313" key="1">
    <source>
        <dbReference type="EMBL" id="PXF61294.1"/>
    </source>
</evidence>
<accession>A0AC61L547</accession>
<comment type="caution">
    <text evidence="1">The sequence shown here is derived from an EMBL/GenBank/DDBJ whole genome shotgun (WGS) entry which is preliminary data.</text>
</comment>
<protein>
    <submittedName>
        <fullName evidence="1">Chemotaxis protein CheW</fullName>
    </submittedName>
</protein>
<organism evidence="1 2">
    <name type="scientific">Candidatus Methanogaster sp</name>
    <dbReference type="NCBI Taxonomy" id="3386292"/>
    <lineage>
        <taxon>Archaea</taxon>
        <taxon>Methanobacteriati</taxon>
        <taxon>Methanobacteriota</taxon>
        <taxon>Stenosarchaea group</taxon>
        <taxon>Methanomicrobia</taxon>
        <taxon>Methanosarcinales</taxon>
        <taxon>ANME-2 cluster</taxon>
        <taxon>Candidatus Methanogasteraceae</taxon>
        <taxon>Candidatus Methanogaster</taxon>
    </lineage>
</organism>
<dbReference type="Proteomes" id="UP000248329">
    <property type="component" value="Unassembled WGS sequence"/>
</dbReference>
<name>A0AC61L547_9EURY</name>
<dbReference type="EMBL" id="PQXF01000006">
    <property type="protein sequence ID" value="PXF61294.1"/>
    <property type="molecule type" value="Genomic_DNA"/>
</dbReference>